<evidence type="ECO:0000259" key="11">
    <source>
        <dbReference type="Pfam" id="PF02875"/>
    </source>
</evidence>
<dbReference type="InterPro" id="IPR004101">
    <property type="entry name" value="Mur_ligase_C"/>
</dbReference>
<dbReference type="PANTHER" id="PTHR11136">
    <property type="entry name" value="FOLYLPOLYGLUTAMATE SYNTHASE-RELATED"/>
    <property type="match status" value="1"/>
</dbReference>
<protein>
    <recommendedName>
        <fullName evidence="3">tetrahydrofolate synthase</fullName>
        <ecNumber evidence="3">6.3.2.17</ecNumber>
    </recommendedName>
    <alternativeName>
        <fullName evidence="9">Tetrahydrofolylpolyglutamate synthase</fullName>
    </alternativeName>
</protein>
<dbReference type="NCBIfam" id="TIGR01499">
    <property type="entry name" value="folC"/>
    <property type="match status" value="1"/>
</dbReference>
<dbReference type="GO" id="GO:0008841">
    <property type="term" value="F:dihydrofolate synthase activity"/>
    <property type="evidence" value="ECO:0007669"/>
    <property type="project" value="TreeGrafter"/>
</dbReference>
<feature type="domain" description="Mur ligase central" evidence="12">
    <location>
        <begin position="40"/>
        <end position="182"/>
    </location>
</feature>
<dbReference type="PIRSF" id="PIRSF001563">
    <property type="entry name" value="Folylpolyglu_synth"/>
    <property type="match status" value="1"/>
</dbReference>
<evidence type="ECO:0000313" key="14">
    <source>
        <dbReference type="Proteomes" id="UP000488506"/>
    </source>
</evidence>
<evidence type="ECO:0000256" key="8">
    <source>
        <dbReference type="ARBA" id="ARBA00022842"/>
    </source>
</evidence>
<feature type="domain" description="Mur ligase C-terminal" evidence="11">
    <location>
        <begin position="261"/>
        <end position="374"/>
    </location>
</feature>
<keyword evidence="5" id="KW-0479">Metal-binding</keyword>
<evidence type="ECO:0000256" key="2">
    <source>
        <dbReference type="ARBA" id="ARBA00008276"/>
    </source>
</evidence>
<evidence type="ECO:0000256" key="10">
    <source>
        <dbReference type="ARBA" id="ARBA00047493"/>
    </source>
</evidence>
<dbReference type="EC" id="6.3.2.17" evidence="3"/>
<name>A0A833L0G4_UNCSA</name>
<dbReference type="PROSITE" id="PS01011">
    <property type="entry name" value="FOLYLPOLYGLU_SYNT_1"/>
    <property type="match status" value="1"/>
</dbReference>
<reference evidence="13 14" key="1">
    <citation type="submission" date="2019-12" db="EMBL/GenBank/DDBJ databases">
        <authorList>
            <person name="Wolfe R."/>
            <person name="Danczak R."/>
            <person name="Wilkins M."/>
        </authorList>
    </citation>
    <scope>NUCLEOTIDE SEQUENCE [LARGE SCALE GENOMIC DNA]</scope>
    <source>
        <strain evidence="13">X2_MaxBin.013</strain>
    </source>
</reference>
<evidence type="ECO:0000259" key="12">
    <source>
        <dbReference type="Pfam" id="PF08245"/>
    </source>
</evidence>
<evidence type="ECO:0000256" key="9">
    <source>
        <dbReference type="ARBA" id="ARBA00030592"/>
    </source>
</evidence>
<comment type="cofactor">
    <cofactor evidence="1">
        <name>Mg(2+)</name>
        <dbReference type="ChEBI" id="CHEBI:18420"/>
    </cofactor>
</comment>
<evidence type="ECO:0000256" key="3">
    <source>
        <dbReference type="ARBA" id="ARBA00013025"/>
    </source>
</evidence>
<dbReference type="GO" id="GO:0004326">
    <property type="term" value="F:tetrahydrofolylpolyglutamate synthase activity"/>
    <property type="evidence" value="ECO:0007669"/>
    <property type="project" value="UniProtKB-EC"/>
</dbReference>
<gene>
    <name evidence="13" type="ORF">FD145_1132</name>
</gene>
<accession>A0A833L0G4</accession>
<sequence>MTRIQGLSLDTQNIKLGLDRIETVLNYLGNPHLKFKSIHIAGTNGKGSVCAMLNSILIEAGYKVGLFTSPHLYKWEERIRVNGENIRTAGLVKRNARISRIAKDLKIELTPFEKITVIAFEYFAEKKVHYAVIEVGLGGRLDATNVITPEVSIVTNIDFDHQEYLGNSIKKIAYEKAGIIKPKIPVITLEKKPEALKVFKKICFGKNAKLLMINPVEKQKSPLIGSHQKANEAAAIEAAKLLKINNSAIDSGLKKTAWPARFQVISKSPMVIVDGAHNVSGMKALVKTLAEIKIPRPYTFIVGFQKYKNIEGILKCIIPIADKLIVTRSENPQAAEIKDIKKLIGNKKAVFADSISSALKIAKKLPQTIMVAGSLFLAAGAIKRFDAAN</sequence>
<dbReference type="EMBL" id="WPAF01000019">
    <property type="protein sequence ID" value="KAF0133742.1"/>
    <property type="molecule type" value="Genomic_DNA"/>
</dbReference>
<dbReference type="InterPro" id="IPR036615">
    <property type="entry name" value="Mur_ligase_C_dom_sf"/>
</dbReference>
<dbReference type="InterPro" id="IPR001645">
    <property type="entry name" value="Folylpolyglutamate_synth"/>
</dbReference>
<keyword evidence="4" id="KW-0436">Ligase</keyword>
<dbReference type="FunFam" id="3.40.1190.10:FF:000011">
    <property type="entry name" value="Folylpolyglutamate synthase/dihydrofolate synthase"/>
    <property type="match status" value="1"/>
</dbReference>
<dbReference type="Pfam" id="PF08245">
    <property type="entry name" value="Mur_ligase_M"/>
    <property type="match status" value="1"/>
</dbReference>
<dbReference type="PROSITE" id="PS01012">
    <property type="entry name" value="FOLYLPOLYGLU_SYNT_2"/>
    <property type="match status" value="1"/>
</dbReference>
<organism evidence="13 14">
    <name type="scientific">Candidatus Saganbacteria bacterium</name>
    <dbReference type="NCBI Taxonomy" id="2575572"/>
    <lineage>
        <taxon>Bacteria</taxon>
        <taxon>Bacillati</taxon>
        <taxon>Saganbacteria</taxon>
    </lineage>
</organism>
<keyword evidence="7" id="KW-0067">ATP-binding</keyword>
<dbReference type="Proteomes" id="UP000488506">
    <property type="component" value="Unassembled WGS sequence"/>
</dbReference>
<comment type="similarity">
    <text evidence="2">Belongs to the folylpolyglutamate synthase family.</text>
</comment>
<evidence type="ECO:0000256" key="4">
    <source>
        <dbReference type="ARBA" id="ARBA00022598"/>
    </source>
</evidence>
<dbReference type="Gene3D" id="3.90.190.20">
    <property type="entry name" value="Mur ligase, C-terminal domain"/>
    <property type="match status" value="1"/>
</dbReference>
<dbReference type="PANTHER" id="PTHR11136:SF0">
    <property type="entry name" value="DIHYDROFOLATE SYNTHETASE-RELATED"/>
    <property type="match status" value="1"/>
</dbReference>
<dbReference type="SUPFAM" id="SSF53623">
    <property type="entry name" value="MurD-like peptide ligases, catalytic domain"/>
    <property type="match status" value="1"/>
</dbReference>
<comment type="catalytic activity">
    <reaction evidence="10">
        <text>(6S)-5,6,7,8-tetrahydrofolyl-(gamma-L-Glu)(n) + L-glutamate + ATP = (6S)-5,6,7,8-tetrahydrofolyl-(gamma-L-Glu)(n+1) + ADP + phosphate + H(+)</text>
        <dbReference type="Rhea" id="RHEA:10580"/>
        <dbReference type="Rhea" id="RHEA-COMP:14738"/>
        <dbReference type="Rhea" id="RHEA-COMP:14740"/>
        <dbReference type="ChEBI" id="CHEBI:15378"/>
        <dbReference type="ChEBI" id="CHEBI:29985"/>
        <dbReference type="ChEBI" id="CHEBI:30616"/>
        <dbReference type="ChEBI" id="CHEBI:43474"/>
        <dbReference type="ChEBI" id="CHEBI:141005"/>
        <dbReference type="ChEBI" id="CHEBI:456216"/>
        <dbReference type="EC" id="6.3.2.17"/>
    </reaction>
</comment>
<dbReference type="GO" id="GO:0005737">
    <property type="term" value="C:cytoplasm"/>
    <property type="evidence" value="ECO:0007669"/>
    <property type="project" value="TreeGrafter"/>
</dbReference>
<dbReference type="InterPro" id="IPR013221">
    <property type="entry name" value="Mur_ligase_cen"/>
</dbReference>
<dbReference type="Pfam" id="PF02875">
    <property type="entry name" value="Mur_ligase_C"/>
    <property type="match status" value="1"/>
</dbReference>
<evidence type="ECO:0000256" key="7">
    <source>
        <dbReference type="ARBA" id="ARBA00022840"/>
    </source>
</evidence>
<comment type="caution">
    <text evidence="13">The sequence shown here is derived from an EMBL/GenBank/DDBJ whole genome shotgun (WGS) entry which is preliminary data.</text>
</comment>
<evidence type="ECO:0000313" key="13">
    <source>
        <dbReference type="EMBL" id="KAF0133742.1"/>
    </source>
</evidence>
<dbReference type="InterPro" id="IPR018109">
    <property type="entry name" value="Folylpolyglutamate_synth_CS"/>
</dbReference>
<keyword evidence="6" id="KW-0547">Nucleotide-binding</keyword>
<dbReference type="GO" id="GO:0046872">
    <property type="term" value="F:metal ion binding"/>
    <property type="evidence" value="ECO:0007669"/>
    <property type="project" value="UniProtKB-KW"/>
</dbReference>
<evidence type="ECO:0000256" key="5">
    <source>
        <dbReference type="ARBA" id="ARBA00022723"/>
    </source>
</evidence>
<dbReference type="GO" id="GO:0005524">
    <property type="term" value="F:ATP binding"/>
    <property type="evidence" value="ECO:0007669"/>
    <property type="project" value="UniProtKB-KW"/>
</dbReference>
<dbReference type="AlphaFoldDB" id="A0A833L0G4"/>
<evidence type="ECO:0000256" key="1">
    <source>
        <dbReference type="ARBA" id="ARBA00001946"/>
    </source>
</evidence>
<dbReference type="InterPro" id="IPR036565">
    <property type="entry name" value="Mur-like_cat_sf"/>
</dbReference>
<evidence type="ECO:0000256" key="6">
    <source>
        <dbReference type="ARBA" id="ARBA00022741"/>
    </source>
</evidence>
<dbReference type="Gene3D" id="3.40.1190.10">
    <property type="entry name" value="Mur-like, catalytic domain"/>
    <property type="match status" value="1"/>
</dbReference>
<proteinExistence type="inferred from homology"/>
<keyword evidence="8" id="KW-0460">Magnesium</keyword>
<dbReference type="SUPFAM" id="SSF53244">
    <property type="entry name" value="MurD-like peptide ligases, peptide-binding domain"/>
    <property type="match status" value="1"/>
</dbReference>